<dbReference type="EMBL" id="JAHDVG010000466">
    <property type="protein sequence ID" value="KAH1183274.1"/>
    <property type="molecule type" value="Genomic_DNA"/>
</dbReference>
<comment type="caution">
    <text evidence="1">The sequence shown here is derived from an EMBL/GenBank/DDBJ whole genome shotgun (WGS) entry which is preliminary data.</text>
</comment>
<protein>
    <submittedName>
        <fullName evidence="1">Uncharacterized protein</fullName>
    </submittedName>
</protein>
<dbReference type="AlphaFoldDB" id="A0A9D3XMD0"/>
<name>A0A9D3XMD0_9SAUR</name>
<proteinExistence type="predicted"/>
<sequence length="119" mass="13139">MSQSPEILGIRSSFLWHSECPLDRHLVLGEVRYCMRQPIIGCMGAILRVGVEGRPSLQEVSSQTHETPLFAIGDVAAGFEGVGGVCHDELYVQSIFHLIHPDATCALSRPHYTKEGEKH</sequence>
<reference evidence="1" key="1">
    <citation type="submission" date="2021-09" db="EMBL/GenBank/DDBJ databases">
        <title>The genome of Mauremys mutica provides insights into the evolution of semi-aquatic lifestyle.</title>
        <authorList>
            <person name="Gong S."/>
            <person name="Gao Y."/>
        </authorList>
    </citation>
    <scope>NUCLEOTIDE SEQUENCE</scope>
    <source>
        <strain evidence="1">MM-2020</strain>
        <tissue evidence="1">Muscle</tissue>
    </source>
</reference>
<accession>A0A9D3XMD0</accession>
<evidence type="ECO:0000313" key="1">
    <source>
        <dbReference type="EMBL" id="KAH1183274.1"/>
    </source>
</evidence>
<organism evidence="1 2">
    <name type="scientific">Mauremys mutica</name>
    <name type="common">yellowpond turtle</name>
    <dbReference type="NCBI Taxonomy" id="74926"/>
    <lineage>
        <taxon>Eukaryota</taxon>
        <taxon>Metazoa</taxon>
        <taxon>Chordata</taxon>
        <taxon>Craniata</taxon>
        <taxon>Vertebrata</taxon>
        <taxon>Euteleostomi</taxon>
        <taxon>Archelosauria</taxon>
        <taxon>Testudinata</taxon>
        <taxon>Testudines</taxon>
        <taxon>Cryptodira</taxon>
        <taxon>Durocryptodira</taxon>
        <taxon>Testudinoidea</taxon>
        <taxon>Geoemydidae</taxon>
        <taxon>Geoemydinae</taxon>
        <taxon>Mauremys</taxon>
    </lineage>
</organism>
<dbReference type="Proteomes" id="UP000827986">
    <property type="component" value="Unassembled WGS sequence"/>
</dbReference>
<keyword evidence="2" id="KW-1185">Reference proteome</keyword>
<gene>
    <name evidence="1" type="ORF">KIL84_004766</name>
</gene>
<evidence type="ECO:0000313" key="2">
    <source>
        <dbReference type="Proteomes" id="UP000827986"/>
    </source>
</evidence>